<evidence type="ECO:0000313" key="19">
    <source>
        <dbReference type="Proteomes" id="UP000050497"/>
    </source>
</evidence>
<keyword evidence="15" id="KW-0175">Coiled coil</keyword>
<dbReference type="HAMAP" id="MF_00176">
    <property type="entry name" value="Ser_tRNA_synth_type1"/>
    <property type="match status" value="1"/>
</dbReference>
<dbReference type="GO" id="GO:0004828">
    <property type="term" value="F:serine-tRNA ligase activity"/>
    <property type="evidence" value="ECO:0007669"/>
    <property type="project" value="UniProtKB-UniRule"/>
</dbReference>
<sequence>MHDIRAIRENPDGFDQALMRRDKSFAGTAAGLVALDDERRRIIGELQTLQETRNARSREIGKAKAAKDEARAQELMAEVSALKERAPALEADQRRVEREIHDALAALPNLPADETPDGADEAENVERSHYGTPREGEAAQHFELGEAMGLMDFETAAKLSGSRFVVTKGQIARLERALGQFMIDLHTGEHGYTEVNPPLLVRDEAMFGTGQLPKFAEDLFEVIREWRQFQMELGPKILQNNERKRAMDILEKFNSSLNARMQDAKSKGLNVSWVGPIFQDLTDAFGQYKDEFGEFRDAFDQLIPREKELSQQRLKGSYLIPTAEVPLTNLVRESILAEEELPLRFTALTPCFRAEAGSAGRDTRGMLRQHQFWKCELVSITAPETSRDEHERMLACAEAVMQKLDIPYRVMTLCTGDMGFAAQKTYDIEAWLPGQQAYREISSCSVCGDFQARRMGARFRRDGKPHFVHTLNGSGVAVGRALIAVMENYQNADGSVTVPSALAPYMGGITRIERQP</sequence>
<dbReference type="SUPFAM" id="SSF46589">
    <property type="entry name" value="tRNA-binding arm"/>
    <property type="match status" value="1"/>
</dbReference>
<dbReference type="RefSeq" id="WP_074445433.1">
    <property type="nucleotide sequence ID" value="NZ_FMBM01000002.1"/>
</dbReference>
<reference evidence="17 19" key="1">
    <citation type="submission" date="2015-09" db="EMBL/GenBank/DDBJ databases">
        <title>Identification and resolution of microdiversity through metagenomic sequencing of parallel consortia.</title>
        <authorList>
            <person name="Nelson W.C."/>
            <person name="Romine M.F."/>
            <person name="Lindemann S.R."/>
        </authorList>
    </citation>
    <scope>NUCLEOTIDE SEQUENCE [LARGE SCALE GENOMIC DNA]</scope>
    <source>
        <strain evidence="17">HL-109</strain>
    </source>
</reference>
<evidence type="ECO:0000256" key="11">
    <source>
        <dbReference type="ARBA" id="ARBA00048823"/>
    </source>
</evidence>
<feature type="domain" description="Aminoacyl-transfer RNA synthetases class-II family profile" evidence="16">
    <location>
        <begin position="173"/>
        <end position="499"/>
    </location>
</feature>
<evidence type="ECO:0000256" key="5">
    <source>
        <dbReference type="ARBA" id="ARBA00022598"/>
    </source>
</evidence>
<dbReference type="InterPro" id="IPR045864">
    <property type="entry name" value="aa-tRNA-synth_II/BPL/LPL"/>
</dbReference>
<comment type="subunit">
    <text evidence="12">Homodimer. The tRNA molecule binds across the dimer.</text>
</comment>
<evidence type="ECO:0000256" key="10">
    <source>
        <dbReference type="ARBA" id="ARBA00047929"/>
    </source>
</evidence>
<dbReference type="InterPro" id="IPR042103">
    <property type="entry name" value="SerRS_1_N_sf"/>
</dbReference>
<dbReference type="PANTHER" id="PTHR43697">
    <property type="entry name" value="SERYL-TRNA SYNTHETASE"/>
    <property type="match status" value="1"/>
</dbReference>
<dbReference type="Gene3D" id="1.10.287.40">
    <property type="entry name" value="Serine-tRNA synthetase, tRNA binding domain"/>
    <property type="match status" value="1"/>
</dbReference>
<comment type="subcellular location">
    <subcellularLocation>
        <location evidence="1 12">Cytoplasm</location>
    </subcellularLocation>
</comment>
<dbReference type="PROSITE" id="PS50862">
    <property type="entry name" value="AA_TRNA_LIGASE_II"/>
    <property type="match status" value="1"/>
</dbReference>
<evidence type="ECO:0000256" key="13">
    <source>
        <dbReference type="PIRSR" id="PIRSR001529-1"/>
    </source>
</evidence>
<evidence type="ECO:0000256" key="6">
    <source>
        <dbReference type="ARBA" id="ARBA00022741"/>
    </source>
</evidence>
<dbReference type="PRINTS" id="PR00981">
    <property type="entry name" value="TRNASYNTHSER"/>
</dbReference>
<evidence type="ECO:0000313" key="17">
    <source>
        <dbReference type="EMBL" id="KPQ11279.1"/>
    </source>
</evidence>
<dbReference type="SUPFAM" id="SSF55681">
    <property type="entry name" value="Class II aaRS and biotin synthetases"/>
    <property type="match status" value="1"/>
</dbReference>
<accession>A0A0P7X7W3</accession>
<comment type="domain">
    <text evidence="12">Consists of two distinct domains, a catalytic core and a N-terminal extension that is involved in tRNA binding.</text>
</comment>
<dbReference type="GO" id="GO:0005524">
    <property type="term" value="F:ATP binding"/>
    <property type="evidence" value="ECO:0007669"/>
    <property type="project" value="UniProtKB-UniRule"/>
</dbReference>
<feature type="binding site" evidence="13">
    <location>
        <position position="472"/>
    </location>
    <ligand>
        <name>L-serine</name>
        <dbReference type="ChEBI" id="CHEBI:33384"/>
    </ligand>
</feature>
<feature type="binding site" evidence="13">
    <location>
        <position position="322"/>
    </location>
    <ligand>
        <name>L-serine</name>
        <dbReference type="ChEBI" id="CHEBI:33384"/>
    </ligand>
</feature>
<feature type="binding site" evidence="12">
    <location>
        <position position="474"/>
    </location>
    <ligand>
        <name>L-serine</name>
        <dbReference type="ChEBI" id="CHEBI:33384"/>
    </ligand>
</feature>
<keyword evidence="9 12" id="KW-0030">Aminoacyl-tRNA synthetase</keyword>
<dbReference type="GO" id="GO:0016260">
    <property type="term" value="P:selenocysteine biosynthetic process"/>
    <property type="evidence" value="ECO:0007669"/>
    <property type="project" value="UniProtKB-UniRule"/>
</dbReference>
<gene>
    <name evidence="12 17" type="primary">serS</name>
    <name evidence="18" type="ORF">GA0071312_2773</name>
    <name evidence="17" type="ORF">HLUCCO17_07800</name>
</gene>
<evidence type="ECO:0000256" key="1">
    <source>
        <dbReference type="ARBA" id="ARBA00004496"/>
    </source>
</evidence>
<dbReference type="NCBIfam" id="TIGR00414">
    <property type="entry name" value="serS"/>
    <property type="match status" value="1"/>
</dbReference>
<dbReference type="PANTHER" id="PTHR43697:SF1">
    <property type="entry name" value="SERINE--TRNA LIGASE"/>
    <property type="match status" value="1"/>
</dbReference>
<dbReference type="OrthoDB" id="9804647at2"/>
<dbReference type="EMBL" id="FMBM01000002">
    <property type="protein sequence ID" value="SCC81810.1"/>
    <property type="molecule type" value="Genomic_DNA"/>
</dbReference>
<dbReference type="PIRSF" id="PIRSF001529">
    <property type="entry name" value="Ser-tRNA-synth_IIa"/>
    <property type="match status" value="1"/>
</dbReference>
<feature type="binding site" evidence="12 14">
    <location>
        <begin position="440"/>
        <end position="443"/>
    </location>
    <ligand>
        <name>ATP</name>
        <dbReference type="ChEBI" id="CHEBI:30616"/>
    </ligand>
</feature>
<dbReference type="Pfam" id="PF00587">
    <property type="entry name" value="tRNA-synt_2b"/>
    <property type="match status" value="1"/>
</dbReference>
<evidence type="ECO:0000259" key="16">
    <source>
        <dbReference type="PROSITE" id="PS50862"/>
    </source>
</evidence>
<dbReference type="GO" id="GO:0005737">
    <property type="term" value="C:cytoplasm"/>
    <property type="evidence" value="ECO:0007669"/>
    <property type="project" value="UniProtKB-SubCell"/>
</dbReference>
<keyword evidence="7 12" id="KW-0067">ATP-binding</keyword>
<feature type="binding site" evidence="12 14">
    <location>
        <begin position="353"/>
        <end position="355"/>
    </location>
    <ligand>
        <name>ATP</name>
        <dbReference type="ChEBI" id="CHEBI:30616"/>
    </ligand>
</feature>
<dbReference type="CDD" id="cd00770">
    <property type="entry name" value="SerRS_core"/>
    <property type="match status" value="1"/>
</dbReference>
<dbReference type="GO" id="GO:0006434">
    <property type="term" value="P:seryl-tRNA aminoacylation"/>
    <property type="evidence" value="ECO:0007669"/>
    <property type="project" value="UniProtKB-UniRule"/>
</dbReference>
<feature type="binding site" evidence="12">
    <location>
        <begin position="322"/>
        <end position="324"/>
    </location>
    <ligand>
        <name>L-serine</name>
        <dbReference type="ChEBI" id="CHEBI:33384"/>
    </ligand>
</feature>
<name>A0A0P7X7W3_9HYPH</name>
<protein>
    <recommendedName>
        <fullName evidence="12">Serine--tRNA ligase</fullName>
        <ecNumber evidence="12">6.1.1.11</ecNumber>
    </recommendedName>
    <alternativeName>
        <fullName evidence="12">Seryl-tRNA synthetase</fullName>
        <shortName evidence="12">SerRS</shortName>
    </alternativeName>
    <alternativeName>
        <fullName evidence="12">Seryl-tRNA(Ser/Sec) synthetase</fullName>
    </alternativeName>
</protein>
<dbReference type="InterPro" id="IPR002317">
    <property type="entry name" value="Ser-tRNA-ligase_type_1"/>
</dbReference>
<dbReference type="EMBL" id="LJSX01000009">
    <property type="protein sequence ID" value="KPQ11279.1"/>
    <property type="molecule type" value="Genomic_DNA"/>
</dbReference>
<dbReference type="InterPro" id="IPR002314">
    <property type="entry name" value="aa-tRNA-synt_IIb"/>
</dbReference>
<evidence type="ECO:0000256" key="4">
    <source>
        <dbReference type="ARBA" id="ARBA00022490"/>
    </source>
</evidence>
<dbReference type="InterPro" id="IPR006195">
    <property type="entry name" value="aa-tRNA-synth_II"/>
</dbReference>
<evidence type="ECO:0000256" key="3">
    <source>
        <dbReference type="ARBA" id="ARBA00010728"/>
    </source>
</evidence>
<evidence type="ECO:0000256" key="8">
    <source>
        <dbReference type="ARBA" id="ARBA00022917"/>
    </source>
</evidence>
<dbReference type="InterPro" id="IPR033729">
    <property type="entry name" value="SerRS_core"/>
</dbReference>
<evidence type="ECO:0000256" key="12">
    <source>
        <dbReference type="HAMAP-Rule" id="MF_00176"/>
    </source>
</evidence>
<dbReference type="InterPro" id="IPR015866">
    <property type="entry name" value="Ser-tRNA-synth_1_N"/>
</dbReference>
<keyword evidence="5 12" id="KW-0436">Ligase</keyword>
<feature type="coiled-coil region" evidence="15">
    <location>
        <begin position="32"/>
        <end position="99"/>
    </location>
</feature>
<evidence type="ECO:0000256" key="14">
    <source>
        <dbReference type="PIRSR" id="PIRSR001529-2"/>
    </source>
</evidence>
<dbReference type="Proteomes" id="UP000050497">
    <property type="component" value="Unassembled WGS sequence"/>
</dbReference>
<evidence type="ECO:0000256" key="15">
    <source>
        <dbReference type="SAM" id="Coils"/>
    </source>
</evidence>
<feature type="binding site" evidence="12 13">
    <location>
        <position position="376"/>
    </location>
    <ligand>
        <name>L-serine</name>
        <dbReference type="ChEBI" id="CHEBI:33384"/>
    </ligand>
</feature>
<organism evidence="17 19">
    <name type="scientific">Saliniramus fredricksonii</name>
    <dbReference type="NCBI Taxonomy" id="1653334"/>
    <lineage>
        <taxon>Bacteria</taxon>
        <taxon>Pseudomonadati</taxon>
        <taxon>Pseudomonadota</taxon>
        <taxon>Alphaproteobacteria</taxon>
        <taxon>Hyphomicrobiales</taxon>
        <taxon>Salinarimonadaceae</taxon>
        <taxon>Saliniramus</taxon>
    </lineage>
</organism>
<keyword evidence="4 12" id="KW-0963">Cytoplasm</keyword>
<dbReference type="STRING" id="1653334.GA0071312_2773"/>
<comment type="caution">
    <text evidence="17">The sequence shown here is derived from an EMBL/GenBank/DDBJ whole genome shotgun (WGS) entry which is preliminary data.</text>
</comment>
<dbReference type="Pfam" id="PF02403">
    <property type="entry name" value="Seryl_tRNA_N"/>
    <property type="match status" value="1"/>
</dbReference>
<dbReference type="Proteomes" id="UP000182800">
    <property type="component" value="Unassembled WGS sequence"/>
</dbReference>
<comment type="catalytic activity">
    <reaction evidence="11 12">
        <text>tRNA(Ser) + L-serine + ATP = L-seryl-tRNA(Ser) + AMP + diphosphate + H(+)</text>
        <dbReference type="Rhea" id="RHEA:12292"/>
        <dbReference type="Rhea" id="RHEA-COMP:9669"/>
        <dbReference type="Rhea" id="RHEA-COMP:9703"/>
        <dbReference type="ChEBI" id="CHEBI:15378"/>
        <dbReference type="ChEBI" id="CHEBI:30616"/>
        <dbReference type="ChEBI" id="CHEBI:33019"/>
        <dbReference type="ChEBI" id="CHEBI:33384"/>
        <dbReference type="ChEBI" id="CHEBI:78442"/>
        <dbReference type="ChEBI" id="CHEBI:78533"/>
        <dbReference type="ChEBI" id="CHEBI:456215"/>
        <dbReference type="EC" id="6.1.1.11"/>
    </reaction>
</comment>
<dbReference type="UniPathway" id="UPA00906">
    <property type="reaction ID" value="UER00895"/>
</dbReference>
<comment type="similarity">
    <text evidence="3 12">Belongs to the class-II aminoacyl-tRNA synthetase family. Type-1 seryl-tRNA synthetase subfamily.</text>
</comment>
<evidence type="ECO:0000256" key="7">
    <source>
        <dbReference type="ARBA" id="ARBA00022840"/>
    </source>
</evidence>
<keyword evidence="20" id="KW-1185">Reference proteome</keyword>
<dbReference type="InterPro" id="IPR010978">
    <property type="entry name" value="tRNA-bd_arm"/>
</dbReference>
<comment type="caution">
    <text evidence="12">Lacks conserved residue(s) required for the propagation of feature annotation.</text>
</comment>
<dbReference type="PATRIC" id="fig|1653334.4.peg.2636"/>
<dbReference type="Gene3D" id="3.30.930.10">
    <property type="entry name" value="Bira Bifunctional Protein, Domain 2"/>
    <property type="match status" value="1"/>
</dbReference>
<dbReference type="EC" id="6.1.1.11" evidence="12"/>
<reference evidence="18 20" key="2">
    <citation type="submission" date="2016-08" db="EMBL/GenBank/DDBJ databases">
        <authorList>
            <person name="Varghese N."/>
            <person name="Submissions Spin"/>
        </authorList>
    </citation>
    <scope>NUCLEOTIDE SEQUENCE [LARGE SCALE GENOMIC DNA]</scope>
    <source>
        <strain evidence="18 20">HL-109</strain>
    </source>
</reference>
<evidence type="ECO:0000313" key="18">
    <source>
        <dbReference type="EMBL" id="SCC81810.1"/>
    </source>
</evidence>
<feature type="binding site" evidence="13">
    <location>
        <position position="353"/>
    </location>
    <ligand>
        <name>L-serine</name>
        <dbReference type="ChEBI" id="CHEBI:33384"/>
    </ligand>
</feature>
<comment type="catalytic activity">
    <reaction evidence="10 12">
        <text>tRNA(Sec) + L-serine + ATP = L-seryl-tRNA(Sec) + AMP + diphosphate + H(+)</text>
        <dbReference type="Rhea" id="RHEA:42580"/>
        <dbReference type="Rhea" id="RHEA-COMP:9742"/>
        <dbReference type="Rhea" id="RHEA-COMP:10128"/>
        <dbReference type="ChEBI" id="CHEBI:15378"/>
        <dbReference type="ChEBI" id="CHEBI:30616"/>
        <dbReference type="ChEBI" id="CHEBI:33019"/>
        <dbReference type="ChEBI" id="CHEBI:33384"/>
        <dbReference type="ChEBI" id="CHEBI:78442"/>
        <dbReference type="ChEBI" id="CHEBI:78533"/>
        <dbReference type="ChEBI" id="CHEBI:456215"/>
        <dbReference type="EC" id="6.1.1.11"/>
    </reaction>
</comment>
<proteinExistence type="inferred from homology"/>
<evidence type="ECO:0000256" key="2">
    <source>
        <dbReference type="ARBA" id="ARBA00005045"/>
    </source>
</evidence>
<comment type="pathway">
    <text evidence="2 12">Aminoacyl-tRNA biosynthesis; selenocysteinyl-tRNA(Sec) biosynthesis; L-seryl-tRNA(Sec) from L-serine and tRNA(Sec): step 1/1.</text>
</comment>
<keyword evidence="8 12" id="KW-0648">Protein biosynthesis</keyword>
<evidence type="ECO:0000313" key="20">
    <source>
        <dbReference type="Proteomes" id="UP000182800"/>
    </source>
</evidence>
<keyword evidence="6 12" id="KW-0547">Nucleotide-binding</keyword>
<evidence type="ECO:0000256" key="9">
    <source>
        <dbReference type="ARBA" id="ARBA00023146"/>
    </source>
</evidence>
<comment type="function">
    <text evidence="12">Catalyzes the attachment of serine to tRNA(Ser). Is also able to aminoacylate tRNA(Sec) with serine, to form the misacylated tRNA L-seryl-tRNA(Sec), which will be further converted into selenocysteinyl-tRNA(Sec).</text>
</comment>
<dbReference type="AlphaFoldDB" id="A0A0P7X7W3"/>